<dbReference type="InterPro" id="IPR011105">
    <property type="entry name" value="Cell_wall_hydrolase_SleB"/>
</dbReference>
<keyword evidence="1" id="KW-0732">Signal</keyword>
<dbReference type="OrthoDB" id="9785345at2"/>
<evidence type="ECO:0000256" key="1">
    <source>
        <dbReference type="SAM" id="SignalP"/>
    </source>
</evidence>
<dbReference type="AlphaFoldDB" id="A0A2R8AQW9"/>
<sequence length="208" mass="22868">MRNVFAVTLVAMLAATQSMAELPSYDASRLVELEQWGLKGVSASRLEKLSKGTGPEDLHYSRDWLQELPSAQGGREWECLAEALYFEARGETVKGQFAVAEVIMNRVDSQRFPNSVCGVVNQGTGRKFACQFTYTCDGRAEVINEPGAFDQVGKVAMVMLSGAPRPLTKGATYYHTTAVKPSWSSRFAKTATIGVHQFYRAATRVSQN</sequence>
<feature type="domain" description="Cell wall hydrolase SleB" evidence="2">
    <location>
        <begin position="90"/>
        <end position="199"/>
    </location>
</feature>
<dbReference type="GO" id="GO:0016787">
    <property type="term" value="F:hydrolase activity"/>
    <property type="evidence" value="ECO:0007669"/>
    <property type="project" value="InterPro"/>
</dbReference>
<organism evidence="3 4">
    <name type="scientific">Pseudoprimorskyibacter insulae</name>
    <dbReference type="NCBI Taxonomy" id="1695997"/>
    <lineage>
        <taxon>Bacteria</taxon>
        <taxon>Pseudomonadati</taxon>
        <taxon>Pseudomonadota</taxon>
        <taxon>Alphaproteobacteria</taxon>
        <taxon>Rhodobacterales</taxon>
        <taxon>Paracoccaceae</taxon>
        <taxon>Pseudoprimorskyibacter</taxon>
    </lineage>
</organism>
<dbReference type="Proteomes" id="UP000244904">
    <property type="component" value="Unassembled WGS sequence"/>
</dbReference>
<gene>
    <name evidence="3" type="primary">sleB</name>
    <name evidence="3" type="ORF">PRI8871_01056</name>
</gene>
<dbReference type="EMBL" id="OMOJ01000001">
    <property type="protein sequence ID" value="SPF78453.1"/>
    <property type="molecule type" value="Genomic_DNA"/>
</dbReference>
<protein>
    <submittedName>
        <fullName evidence="3">Spore cortex-lytic enzyme</fullName>
    </submittedName>
</protein>
<keyword evidence="4" id="KW-1185">Reference proteome</keyword>
<dbReference type="RefSeq" id="WP_108885094.1">
    <property type="nucleotide sequence ID" value="NZ_OMOJ01000001.1"/>
</dbReference>
<dbReference type="Gene3D" id="1.10.10.2520">
    <property type="entry name" value="Cell wall hydrolase SleB, domain 1"/>
    <property type="match status" value="1"/>
</dbReference>
<accession>A0A2R8AQW9</accession>
<evidence type="ECO:0000313" key="4">
    <source>
        <dbReference type="Proteomes" id="UP000244904"/>
    </source>
</evidence>
<dbReference type="InterPro" id="IPR042047">
    <property type="entry name" value="SleB_dom1"/>
</dbReference>
<dbReference type="Pfam" id="PF07486">
    <property type="entry name" value="Hydrolase_2"/>
    <property type="match status" value="1"/>
</dbReference>
<feature type="signal peptide" evidence="1">
    <location>
        <begin position="1"/>
        <end position="20"/>
    </location>
</feature>
<proteinExistence type="predicted"/>
<feature type="chain" id="PRO_5015325836" evidence="1">
    <location>
        <begin position="21"/>
        <end position="208"/>
    </location>
</feature>
<evidence type="ECO:0000259" key="2">
    <source>
        <dbReference type="Pfam" id="PF07486"/>
    </source>
</evidence>
<evidence type="ECO:0000313" key="3">
    <source>
        <dbReference type="EMBL" id="SPF78453.1"/>
    </source>
</evidence>
<reference evidence="4" key="1">
    <citation type="submission" date="2018-03" db="EMBL/GenBank/DDBJ databases">
        <authorList>
            <person name="Rodrigo-Torres L."/>
            <person name="Arahal R. D."/>
            <person name="Lucena T."/>
        </authorList>
    </citation>
    <scope>NUCLEOTIDE SEQUENCE [LARGE SCALE GENOMIC DNA]</scope>
    <source>
        <strain evidence="4">CECT 8871</strain>
    </source>
</reference>
<name>A0A2R8AQW9_9RHOB</name>